<dbReference type="Proteomes" id="UP000469125">
    <property type="component" value="Unassembled WGS sequence"/>
</dbReference>
<organism evidence="9 10">
    <name type="scientific">Ornithinibacillus caprae</name>
    <dbReference type="NCBI Taxonomy" id="2678566"/>
    <lineage>
        <taxon>Bacteria</taxon>
        <taxon>Bacillati</taxon>
        <taxon>Bacillota</taxon>
        <taxon>Bacilli</taxon>
        <taxon>Bacillales</taxon>
        <taxon>Bacillaceae</taxon>
        <taxon>Ornithinibacillus</taxon>
    </lineage>
</organism>
<dbReference type="PRINTS" id="PR00112">
    <property type="entry name" value="ACYLPHPHTASE"/>
</dbReference>
<protein>
    <recommendedName>
        <fullName evidence="3 5">Acylphosphatase</fullName>
        <ecNumber evidence="2 5">3.6.1.7</ecNumber>
    </recommendedName>
</protein>
<evidence type="ECO:0000256" key="4">
    <source>
        <dbReference type="ARBA" id="ARBA00047645"/>
    </source>
</evidence>
<dbReference type="InterPro" id="IPR001792">
    <property type="entry name" value="Acylphosphatase-like_dom"/>
</dbReference>
<dbReference type="PROSITE" id="PS00150">
    <property type="entry name" value="ACYLPHOSPHATASE_1"/>
    <property type="match status" value="1"/>
</dbReference>
<name>A0A6N8FM35_9BACI</name>
<keyword evidence="5 6" id="KW-0378">Hydrolase</keyword>
<gene>
    <name evidence="9" type="ORF">GMD78_20295</name>
</gene>
<dbReference type="EMBL" id="WOCA01000028">
    <property type="protein sequence ID" value="MUK90700.1"/>
    <property type="molecule type" value="Genomic_DNA"/>
</dbReference>
<comment type="catalytic activity">
    <reaction evidence="4 5 6">
        <text>an acyl phosphate + H2O = a carboxylate + phosphate + H(+)</text>
        <dbReference type="Rhea" id="RHEA:14965"/>
        <dbReference type="ChEBI" id="CHEBI:15377"/>
        <dbReference type="ChEBI" id="CHEBI:15378"/>
        <dbReference type="ChEBI" id="CHEBI:29067"/>
        <dbReference type="ChEBI" id="CHEBI:43474"/>
        <dbReference type="ChEBI" id="CHEBI:59918"/>
        <dbReference type="EC" id="3.6.1.7"/>
    </reaction>
</comment>
<reference evidence="9 10" key="1">
    <citation type="submission" date="2019-11" db="EMBL/GenBank/DDBJ databases">
        <authorList>
            <person name="Li X."/>
        </authorList>
    </citation>
    <scope>NUCLEOTIDE SEQUENCE [LARGE SCALE GENOMIC DNA]</scope>
    <source>
        <strain evidence="9 10">L9</strain>
    </source>
</reference>
<feature type="domain" description="Acylphosphatase-like" evidence="8">
    <location>
        <begin position="2"/>
        <end position="89"/>
    </location>
</feature>
<evidence type="ECO:0000256" key="6">
    <source>
        <dbReference type="RuleBase" id="RU000553"/>
    </source>
</evidence>
<evidence type="ECO:0000313" key="9">
    <source>
        <dbReference type="EMBL" id="MUK90700.1"/>
    </source>
</evidence>
<dbReference type="InterPro" id="IPR020456">
    <property type="entry name" value="Acylphosphatase"/>
</dbReference>
<dbReference type="RefSeq" id="WP_155671738.1">
    <property type="nucleotide sequence ID" value="NZ_WOCA01000028.1"/>
</dbReference>
<dbReference type="PROSITE" id="PS00151">
    <property type="entry name" value="ACYLPHOSPHATASE_2"/>
    <property type="match status" value="1"/>
</dbReference>
<evidence type="ECO:0000256" key="1">
    <source>
        <dbReference type="ARBA" id="ARBA00005614"/>
    </source>
</evidence>
<dbReference type="PROSITE" id="PS51160">
    <property type="entry name" value="ACYLPHOSPHATASE_3"/>
    <property type="match status" value="1"/>
</dbReference>
<comment type="similarity">
    <text evidence="1 7">Belongs to the acylphosphatase family.</text>
</comment>
<dbReference type="SUPFAM" id="SSF54975">
    <property type="entry name" value="Acylphosphatase/BLUF domain-like"/>
    <property type="match status" value="1"/>
</dbReference>
<dbReference type="AlphaFoldDB" id="A0A6N8FM35"/>
<dbReference type="Pfam" id="PF00708">
    <property type="entry name" value="Acylphosphatase"/>
    <property type="match status" value="1"/>
</dbReference>
<keyword evidence="10" id="KW-1185">Reference proteome</keyword>
<evidence type="ECO:0000256" key="7">
    <source>
        <dbReference type="RuleBase" id="RU004168"/>
    </source>
</evidence>
<dbReference type="GO" id="GO:0003998">
    <property type="term" value="F:acylphosphatase activity"/>
    <property type="evidence" value="ECO:0007669"/>
    <property type="project" value="UniProtKB-EC"/>
</dbReference>
<evidence type="ECO:0000313" key="10">
    <source>
        <dbReference type="Proteomes" id="UP000469125"/>
    </source>
</evidence>
<sequence length="89" mass="10196">MRIHGIVSGKVQGVGFRYSTKLQADKYNLTGWVKNRDDGTVELEVEGDQMKIDLLLNDIKKGFHPFMQVNNIKTTILNHTGYKDFQILN</sequence>
<dbReference type="InterPro" id="IPR017968">
    <property type="entry name" value="Acylphosphatase_CS"/>
</dbReference>
<dbReference type="PANTHER" id="PTHR47268:SF4">
    <property type="entry name" value="ACYLPHOSPHATASE"/>
    <property type="match status" value="1"/>
</dbReference>
<comment type="caution">
    <text evidence="9">The sequence shown here is derived from an EMBL/GenBank/DDBJ whole genome shotgun (WGS) entry which is preliminary data.</text>
</comment>
<dbReference type="Gene3D" id="3.30.70.100">
    <property type="match status" value="1"/>
</dbReference>
<evidence type="ECO:0000256" key="3">
    <source>
        <dbReference type="ARBA" id="ARBA00015991"/>
    </source>
</evidence>
<proteinExistence type="inferred from homology"/>
<evidence type="ECO:0000259" key="8">
    <source>
        <dbReference type="PROSITE" id="PS51160"/>
    </source>
</evidence>
<evidence type="ECO:0000256" key="2">
    <source>
        <dbReference type="ARBA" id="ARBA00012150"/>
    </source>
</evidence>
<evidence type="ECO:0000256" key="5">
    <source>
        <dbReference type="PROSITE-ProRule" id="PRU00520"/>
    </source>
</evidence>
<dbReference type="PANTHER" id="PTHR47268">
    <property type="entry name" value="ACYLPHOSPHATASE"/>
    <property type="match status" value="1"/>
</dbReference>
<feature type="active site" evidence="5">
    <location>
        <position position="17"/>
    </location>
</feature>
<accession>A0A6N8FM35</accession>
<dbReference type="EC" id="3.6.1.7" evidence="2 5"/>
<dbReference type="InterPro" id="IPR036046">
    <property type="entry name" value="Acylphosphatase-like_dom_sf"/>
</dbReference>
<feature type="active site" evidence="5">
    <location>
        <position position="35"/>
    </location>
</feature>